<accession>X1QF26</accession>
<comment type="caution">
    <text evidence="1">The sequence shown here is derived from an EMBL/GenBank/DDBJ whole genome shotgun (WGS) entry which is preliminary data.</text>
</comment>
<reference evidence="1" key="1">
    <citation type="journal article" date="2014" name="Front. Microbiol.">
        <title>High frequency of phylogenetically diverse reductive dehalogenase-homologous genes in deep subseafloor sedimentary metagenomes.</title>
        <authorList>
            <person name="Kawai M."/>
            <person name="Futagami T."/>
            <person name="Toyoda A."/>
            <person name="Takaki Y."/>
            <person name="Nishi S."/>
            <person name="Hori S."/>
            <person name="Arai W."/>
            <person name="Tsubouchi T."/>
            <person name="Morono Y."/>
            <person name="Uchiyama I."/>
            <person name="Ito T."/>
            <person name="Fujiyama A."/>
            <person name="Inagaki F."/>
            <person name="Takami H."/>
        </authorList>
    </citation>
    <scope>NUCLEOTIDE SEQUENCE</scope>
    <source>
        <strain evidence="1">Expedition CK06-06</strain>
    </source>
</reference>
<name>X1QF26_9ZZZZ</name>
<protein>
    <submittedName>
        <fullName evidence="1">Uncharacterized protein</fullName>
    </submittedName>
</protein>
<dbReference type="AlphaFoldDB" id="X1QF26"/>
<sequence>MGMSMGSFATRVIATIVVATDGTGDTDDIQEGIDLLPAGGGVVYIRERNLHTCSWT</sequence>
<organism evidence="1">
    <name type="scientific">marine sediment metagenome</name>
    <dbReference type="NCBI Taxonomy" id="412755"/>
    <lineage>
        <taxon>unclassified sequences</taxon>
        <taxon>metagenomes</taxon>
        <taxon>ecological metagenomes</taxon>
    </lineage>
</organism>
<proteinExistence type="predicted"/>
<dbReference type="EMBL" id="BARW01000614">
    <property type="protein sequence ID" value="GAI66798.1"/>
    <property type="molecule type" value="Genomic_DNA"/>
</dbReference>
<gene>
    <name evidence="1" type="ORF">S12H4_02485</name>
</gene>
<evidence type="ECO:0000313" key="1">
    <source>
        <dbReference type="EMBL" id="GAI66798.1"/>
    </source>
</evidence>